<evidence type="ECO:0000313" key="3">
    <source>
        <dbReference type="Proteomes" id="UP000618460"/>
    </source>
</evidence>
<protein>
    <recommendedName>
        <fullName evidence="4">Spore coat protein CotO</fullName>
    </recommendedName>
</protein>
<feature type="compositionally biased region" description="Basic and acidic residues" evidence="1">
    <location>
        <begin position="64"/>
        <end position="75"/>
    </location>
</feature>
<sequence>MRKRRKRYTERPTVYIAQPDFEKPAASMQSEYRTPKKVESTKTTNKPEIPVRPKKTKRKAVNVADKEQSLDKVESNSDLDVDREEVENDHYESSDDIALQDNEVEESKNSSDKKAFVDMSVVEQVDYLATSRAHVPKIKCEITTEKERYRGIVREIEDDIVKFESFRRPKFHQIKIEEIQTIRLLGF</sequence>
<feature type="compositionally biased region" description="Acidic residues" evidence="1">
    <location>
        <begin position="77"/>
        <end position="87"/>
    </location>
</feature>
<dbReference type="RefSeq" id="WP_117153216.1">
    <property type="nucleotide sequence ID" value="NZ_BMLG01000002.1"/>
</dbReference>
<dbReference type="AlphaFoldDB" id="A0A917WS96"/>
<name>A0A917WS96_9BACI</name>
<accession>A0A917WS96</accession>
<evidence type="ECO:0000256" key="1">
    <source>
        <dbReference type="SAM" id="MobiDB-lite"/>
    </source>
</evidence>
<gene>
    <name evidence="2" type="ORF">GCM10011351_08000</name>
</gene>
<keyword evidence="3" id="KW-1185">Reference proteome</keyword>
<comment type="caution">
    <text evidence="2">The sequence shown here is derived from an EMBL/GenBank/DDBJ whole genome shotgun (WGS) entry which is preliminary data.</text>
</comment>
<dbReference type="Pfam" id="PF14153">
    <property type="entry name" value="Spore_coat_CotO"/>
    <property type="match status" value="1"/>
</dbReference>
<feature type="region of interest" description="Disordered" evidence="1">
    <location>
        <begin position="1"/>
        <end position="113"/>
    </location>
</feature>
<dbReference type="InterPro" id="IPR025439">
    <property type="entry name" value="Spore_coat_CotO"/>
</dbReference>
<dbReference type="EMBL" id="BMLG01000002">
    <property type="protein sequence ID" value="GGM24640.1"/>
    <property type="molecule type" value="Genomic_DNA"/>
</dbReference>
<reference evidence="2" key="2">
    <citation type="submission" date="2020-09" db="EMBL/GenBank/DDBJ databases">
        <authorList>
            <person name="Sun Q."/>
            <person name="Zhou Y."/>
        </authorList>
    </citation>
    <scope>NUCLEOTIDE SEQUENCE</scope>
    <source>
        <strain evidence="2">CGMCC 1.6333</strain>
    </source>
</reference>
<evidence type="ECO:0000313" key="2">
    <source>
        <dbReference type="EMBL" id="GGM24640.1"/>
    </source>
</evidence>
<evidence type="ECO:0008006" key="4">
    <source>
        <dbReference type="Google" id="ProtNLM"/>
    </source>
</evidence>
<dbReference type="Proteomes" id="UP000618460">
    <property type="component" value="Unassembled WGS sequence"/>
</dbReference>
<reference evidence="2" key="1">
    <citation type="journal article" date="2014" name="Int. J. Syst. Evol. Microbiol.">
        <title>Complete genome sequence of Corynebacterium casei LMG S-19264T (=DSM 44701T), isolated from a smear-ripened cheese.</title>
        <authorList>
            <consortium name="US DOE Joint Genome Institute (JGI-PGF)"/>
            <person name="Walter F."/>
            <person name="Albersmeier A."/>
            <person name="Kalinowski J."/>
            <person name="Ruckert C."/>
        </authorList>
    </citation>
    <scope>NUCLEOTIDE SEQUENCE</scope>
    <source>
        <strain evidence="2">CGMCC 1.6333</strain>
    </source>
</reference>
<dbReference type="OrthoDB" id="2970540at2"/>
<organism evidence="2 3">
    <name type="scientific">Paraliobacillus quinghaiensis</name>
    <dbReference type="NCBI Taxonomy" id="470815"/>
    <lineage>
        <taxon>Bacteria</taxon>
        <taxon>Bacillati</taxon>
        <taxon>Bacillota</taxon>
        <taxon>Bacilli</taxon>
        <taxon>Bacillales</taxon>
        <taxon>Bacillaceae</taxon>
        <taxon>Paraliobacillus</taxon>
    </lineage>
</organism>
<proteinExistence type="predicted"/>